<dbReference type="PANTHER" id="PTHR31302:SF32">
    <property type="entry name" value="PHOSPHOESTERASE"/>
    <property type="match status" value="1"/>
</dbReference>
<dbReference type="InterPro" id="IPR051158">
    <property type="entry name" value="Metallophosphoesterase_sf"/>
</dbReference>
<comment type="caution">
    <text evidence="2">The sequence shown here is derived from an EMBL/GenBank/DDBJ whole genome shotgun (WGS) entry which is preliminary data.</text>
</comment>
<dbReference type="InterPro" id="IPR004843">
    <property type="entry name" value="Calcineurin-like_PHP"/>
</dbReference>
<dbReference type="AlphaFoldDB" id="A0A7Y0K9E0"/>
<gene>
    <name evidence="2" type="ORF">HHU08_14930</name>
</gene>
<dbReference type="GO" id="GO:0016020">
    <property type="term" value="C:membrane"/>
    <property type="evidence" value="ECO:0007669"/>
    <property type="project" value="GOC"/>
</dbReference>
<name>A0A7Y0K9E0_9BACI</name>
<keyword evidence="3" id="KW-1185">Reference proteome</keyword>
<evidence type="ECO:0000259" key="1">
    <source>
        <dbReference type="Pfam" id="PF00149"/>
    </source>
</evidence>
<dbReference type="Proteomes" id="UP000588491">
    <property type="component" value="Unassembled WGS sequence"/>
</dbReference>
<protein>
    <submittedName>
        <fullName evidence="2">Metallophosphoesterase</fullName>
    </submittedName>
</protein>
<evidence type="ECO:0000313" key="3">
    <source>
        <dbReference type="Proteomes" id="UP000588491"/>
    </source>
</evidence>
<dbReference type="GO" id="GO:0008758">
    <property type="term" value="F:UDP-2,3-diacylglucosamine hydrolase activity"/>
    <property type="evidence" value="ECO:0007669"/>
    <property type="project" value="TreeGrafter"/>
</dbReference>
<accession>A0A7Y0K9E0</accession>
<proteinExistence type="predicted"/>
<feature type="domain" description="Calcineurin-like phosphoesterase" evidence="1">
    <location>
        <begin position="50"/>
        <end position="205"/>
    </location>
</feature>
<dbReference type="SUPFAM" id="SSF56300">
    <property type="entry name" value="Metallo-dependent phosphatases"/>
    <property type="match status" value="1"/>
</dbReference>
<dbReference type="Pfam" id="PF00149">
    <property type="entry name" value="Metallophos"/>
    <property type="match status" value="1"/>
</dbReference>
<dbReference type="PANTHER" id="PTHR31302">
    <property type="entry name" value="TRANSMEMBRANE PROTEIN WITH METALLOPHOSPHOESTERASE DOMAIN-RELATED"/>
    <property type="match status" value="1"/>
</dbReference>
<dbReference type="InterPro" id="IPR029052">
    <property type="entry name" value="Metallo-depent_PP-like"/>
</dbReference>
<evidence type="ECO:0000313" key="2">
    <source>
        <dbReference type="EMBL" id="NMO78278.1"/>
    </source>
</evidence>
<dbReference type="GO" id="GO:0009245">
    <property type="term" value="P:lipid A biosynthetic process"/>
    <property type="evidence" value="ECO:0007669"/>
    <property type="project" value="TreeGrafter"/>
</dbReference>
<dbReference type="EMBL" id="JABBPK010000001">
    <property type="protein sequence ID" value="NMO78278.1"/>
    <property type="molecule type" value="Genomic_DNA"/>
</dbReference>
<dbReference type="RefSeq" id="WP_169188787.1">
    <property type="nucleotide sequence ID" value="NZ_JABBPK010000001.1"/>
</dbReference>
<organism evidence="2 3">
    <name type="scientific">Niallia alba</name>
    <dbReference type="NCBI Taxonomy" id="2729105"/>
    <lineage>
        <taxon>Bacteria</taxon>
        <taxon>Bacillati</taxon>
        <taxon>Bacillota</taxon>
        <taxon>Bacilli</taxon>
        <taxon>Bacillales</taxon>
        <taxon>Bacillaceae</taxon>
        <taxon>Niallia</taxon>
    </lineage>
</organism>
<dbReference type="Gene3D" id="3.60.21.10">
    <property type="match status" value="1"/>
</dbReference>
<sequence>MIFLLVTFILLVFLGVALLIYMRKIANENNVKYEIFYFPNFPSSIREITLFFISDIHRRTVDDTIINEAINVAEIVIIGGDLLEKGVKLEKTRENLRKLKKIGPVYFVWGNNDYEIDRDVLETLLKEEDIILLDNKAISFQSDKEESWSLIGIEDYSLEHDDLEKALEQTNANDFKLLVSHNPKIIEKMNEVEQIPLILSGHTHGGQIRIFGFGPYELGGAKVIENTTVFVSNGYGTTSIPLRLGAKPETHIISIKHKQNDE</sequence>
<reference evidence="2 3" key="1">
    <citation type="submission" date="2020-04" db="EMBL/GenBank/DDBJ databases">
        <title>Bacillus sp. UniB3 isolated from commercial digestive syrup.</title>
        <authorList>
            <person name="Thorat V."/>
            <person name="Kirdat K."/>
            <person name="Tiwarekar B."/>
            <person name="Yadav A."/>
        </authorList>
    </citation>
    <scope>NUCLEOTIDE SEQUENCE [LARGE SCALE GENOMIC DNA]</scope>
    <source>
        <strain evidence="2 3">UniB3</strain>
    </source>
</reference>